<dbReference type="Proteomes" id="UP000381693">
    <property type="component" value="Unassembled WGS sequence"/>
</dbReference>
<dbReference type="NCBIfam" id="TIGR00401">
    <property type="entry name" value="msrA"/>
    <property type="match status" value="1"/>
</dbReference>
<name>A0A5E6MQQ1_9BACT</name>
<feature type="domain" description="MsrB" evidence="12">
    <location>
        <begin position="68"/>
        <end position="190"/>
    </location>
</feature>
<sequence length="361" mass="39833">MGARLRREAKKLEAAFFLLALGALFLLFGRACEAAMGDSGMEQGTFVFLDEWGRPSAPTRGSFIRKRDEQWRYLLGETAYSITREAATERAFCGRFVASKEAGFYLCASCGLPLFSSTAKYVSGTGWPSFYAPFASQNLRQTEDRSHGLVREEILCARCGAHLGHVFPDGPPPTGLRYCINSGALSFLPERLLQGKGRGGQTLERAAFAAGCFWGVEQEFEKMKGVEAAFSGYSGGSTPFPTYEEVCSGHTGHAETVLVLFDPRVVSYDDLLAKFWQIHDPTTRDRQGPDVGSQYRSAIFVYNEAQRKAAERSRQALAESGRFRNPIVTEIVPAGGFFFAEEYHQKYNEKHGIAGGCARIP</sequence>
<evidence type="ECO:0000256" key="9">
    <source>
        <dbReference type="ARBA" id="ARBA00048488"/>
    </source>
</evidence>
<dbReference type="InterPro" id="IPR002579">
    <property type="entry name" value="Met_Sox_Rdtase_MsrB_dom"/>
</dbReference>
<dbReference type="Gene3D" id="2.170.150.20">
    <property type="entry name" value="Peptide methionine sulfoxide reductase"/>
    <property type="match status" value="1"/>
</dbReference>
<dbReference type="RefSeq" id="WP_142526104.1">
    <property type="nucleotide sequence ID" value="NZ_CABFUZ020000260.1"/>
</dbReference>
<keyword evidence="3" id="KW-0479">Metal-binding</keyword>
<evidence type="ECO:0000313" key="13">
    <source>
        <dbReference type="EMBL" id="VVM08523.1"/>
    </source>
</evidence>
<comment type="caution">
    <text evidence="13">The sequence shown here is derived from an EMBL/GenBank/DDBJ whole genome shotgun (WGS) entry which is preliminary data.</text>
</comment>
<comment type="cofactor">
    <cofactor evidence="1">
        <name>Zn(2+)</name>
        <dbReference type="ChEBI" id="CHEBI:29105"/>
    </cofactor>
</comment>
<dbReference type="GO" id="GO:0008113">
    <property type="term" value="F:peptide-methionine (S)-S-oxide reductase activity"/>
    <property type="evidence" value="ECO:0007669"/>
    <property type="project" value="UniProtKB-UniRule"/>
</dbReference>
<evidence type="ECO:0000256" key="3">
    <source>
        <dbReference type="ARBA" id="ARBA00022723"/>
    </source>
</evidence>
<evidence type="ECO:0000256" key="2">
    <source>
        <dbReference type="ARBA" id="ARBA00007174"/>
    </source>
</evidence>
<dbReference type="Pfam" id="PF01625">
    <property type="entry name" value="PMSR"/>
    <property type="match status" value="1"/>
</dbReference>
<evidence type="ECO:0000256" key="7">
    <source>
        <dbReference type="ARBA" id="ARBA00024679"/>
    </source>
</evidence>
<dbReference type="InterPro" id="IPR036509">
    <property type="entry name" value="Met_Sox_Rdtase_MsrA_sf"/>
</dbReference>
<keyword evidence="4" id="KW-0862">Zinc</keyword>
<feature type="active site" evidence="11">
    <location>
        <position position="212"/>
    </location>
</feature>
<dbReference type="AlphaFoldDB" id="A0A5E6MQQ1"/>
<dbReference type="Pfam" id="PF01641">
    <property type="entry name" value="SelR"/>
    <property type="match status" value="1"/>
</dbReference>
<dbReference type="NCBIfam" id="TIGR00357">
    <property type="entry name" value="peptide-methionine (R)-S-oxide reductase MsrB"/>
    <property type="match status" value="1"/>
</dbReference>
<dbReference type="PANTHER" id="PTHR43774:SF1">
    <property type="entry name" value="PEPTIDE METHIONINE SULFOXIDE REDUCTASE MSRA 2"/>
    <property type="match status" value="1"/>
</dbReference>
<keyword evidence="14" id="KW-1185">Reference proteome</keyword>
<dbReference type="NCBIfam" id="NF004042">
    <property type="entry name" value="PRK05550.1"/>
    <property type="match status" value="1"/>
</dbReference>
<evidence type="ECO:0000256" key="5">
    <source>
        <dbReference type="ARBA" id="ARBA00023002"/>
    </source>
</evidence>
<keyword evidence="6" id="KW-0511">Multifunctional enzyme</keyword>
<dbReference type="SUPFAM" id="SSF55068">
    <property type="entry name" value="Peptide methionine sulfoxide reductase"/>
    <property type="match status" value="1"/>
</dbReference>
<evidence type="ECO:0000256" key="11">
    <source>
        <dbReference type="HAMAP-Rule" id="MF_01401"/>
    </source>
</evidence>
<comment type="similarity">
    <text evidence="11">Belongs to the MsrA Met sulfoxide reductase family.</text>
</comment>
<protein>
    <recommendedName>
        <fullName evidence="11">Peptide methionine sulfoxide reductase MsrA</fullName>
        <shortName evidence="11">Protein-methionine-S-oxide reductase</shortName>
        <ecNumber evidence="11">1.8.4.11</ecNumber>
    </recommendedName>
    <alternativeName>
        <fullName evidence="11">Peptide-methionine (S)-S-oxide reductase</fullName>
        <shortName evidence="11">Peptide Met(O) reductase</shortName>
    </alternativeName>
</protein>
<dbReference type="OrthoDB" id="4174719at2"/>
<accession>A0A5E6MQQ1</accession>
<comment type="similarity">
    <text evidence="2">Belongs to the MsrB Met sulfoxide reductase family.</text>
</comment>
<organism evidence="13 14">
    <name type="scientific">Methylacidimicrobium cyclopophantes</name>
    <dbReference type="NCBI Taxonomy" id="1041766"/>
    <lineage>
        <taxon>Bacteria</taxon>
        <taxon>Pseudomonadati</taxon>
        <taxon>Verrucomicrobiota</taxon>
        <taxon>Methylacidimicrobium</taxon>
    </lineage>
</organism>
<dbReference type="GO" id="GO:0033744">
    <property type="term" value="F:L-methionine:thioredoxin-disulfide S-oxidoreductase activity"/>
    <property type="evidence" value="ECO:0007669"/>
    <property type="project" value="RHEA"/>
</dbReference>
<evidence type="ECO:0000259" key="12">
    <source>
        <dbReference type="PROSITE" id="PS51790"/>
    </source>
</evidence>
<evidence type="ECO:0000256" key="8">
    <source>
        <dbReference type="ARBA" id="ARBA00047806"/>
    </source>
</evidence>
<comment type="catalytic activity">
    <reaction evidence="9">
        <text>L-methionyl-[protein] + [thioredoxin]-disulfide + H2O = L-methionyl-(R)-S-oxide-[protein] + [thioredoxin]-dithiol</text>
        <dbReference type="Rhea" id="RHEA:24164"/>
        <dbReference type="Rhea" id="RHEA-COMP:10698"/>
        <dbReference type="Rhea" id="RHEA-COMP:10700"/>
        <dbReference type="Rhea" id="RHEA-COMP:12313"/>
        <dbReference type="Rhea" id="RHEA-COMP:12314"/>
        <dbReference type="ChEBI" id="CHEBI:15377"/>
        <dbReference type="ChEBI" id="CHEBI:16044"/>
        <dbReference type="ChEBI" id="CHEBI:29950"/>
        <dbReference type="ChEBI" id="CHEBI:45764"/>
        <dbReference type="ChEBI" id="CHEBI:50058"/>
        <dbReference type="EC" id="1.8.4.12"/>
    </reaction>
</comment>
<evidence type="ECO:0000256" key="6">
    <source>
        <dbReference type="ARBA" id="ARBA00023268"/>
    </source>
</evidence>
<dbReference type="FunFam" id="2.170.150.20:FF:000001">
    <property type="entry name" value="Peptide methionine sulfoxide reductase MsrB"/>
    <property type="match status" value="1"/>
</dbReference>
<dbReference type="EC" id="1.8.4.11" evidence="11"/>
<dbReference type="SUPFAM" id="SSF51316">
    <property type="entry name" value="Mss4-like"/>
    <property type="match status" value="1"/>
</dbReference>
<gene>
    <name evidence="11 13" type="primary">msrA</name>
    <name evidence="13" type="ORF">MAMC_02237</name>
</gene>
<keyword evidence="5 11" id="KW-0560">Oxidoreductase</keyword>
<proteinExistence type="inferred from homology"/>
<dbReference type="PROSITE" id="PS51790">
    <property type="entry name" value="MSRB"/>
    <property type="match status" value="1"/>
</dbReference>
<dbReference type="GO" id="GO:0006979">
    <property type="term" value="P:response to oxidative stress"/>
    <property type="evidence" value="ECO:0007669"/>
    <property type="project" value="UniProtKB-ARBA"/>
</dbReference>
<dbReference type="GO" id="GO:0033743">
    <property type="term" value="F:peptide-methionine (R)-S-oxide reductase activity"/>
    <property type="evidence" value="ECO:0007669"/>
    <property type="project" value="UniProtKB-EC"/>
</dbReference>
<reference evidence="13" key="1">
    <citation type="submission" date="2019-09" db="EMBL/GenBank/DDBJ databases">
        <authorList>
            <person name="Cremers G."/>
        </authorList>
    </citation>
    <scope>NUCLEOTIDE SEQUENCE [LARGE SCALE GENOMIC DNA]</scope>
    <source>
        <strain evidence="13">3B</strain>
    </source>
</reference>
<evidence type="ECO:0000256" key="10">
    <source>
        <dbReference type="ARBA" id="ARBA00048782"/>
    </source>
</evidence>
<dbReference type="EMBL" id="CABFUZ020000260">
    <property type="protein sequence ID" value="VVM08523.1"/>
    <property type="molecule type" value="Genomic_DNA"/>
</dbReference>
<dbReference type="PANTHER" id="PTHR43774">
    <property type="entry name" value="PEPTIDE METHIONINE SULFOXIDE REDUCTASE"/>
    <property type="match status" value="1"/>
</dbReference>
<dbReference type="GO" id="GO:0046872">
    <property type="term" value="F:metal ion binding"/>
    <property type="evidence" value="ECO:0007669"/>
    <property type="project" value="UniProtKB-KW"/>
</dbReference>
<comment type="function">
    <text evidence="7 11">Has an important function as a repair enzyme for proteins that have been inactivated by oxidation. Catalyzes the reversible oxidation-reduction of methionine sulfoxide in proteins to methionine.</text>
</comment>
<evidence type="ECO:0000313" key="14">
    <source>
        <dbReference type="Proteomes" id="UP000381693"/>
    </source>
</evidence>
<evidence type="ECO:0000256" key="1">
    <source>
        <dbReference type="ARBA" id="ARBA00001947"/>
    </source>
</evidence>
<dbReference type="InterPro" id="IPR002569">
    <property type="entry name" value="Met_Sox_Rdtase_MsrA_dom"/>
</dbReference>
<comment type="catalytic activity">
    <reaction evidence="10 11">
        <text>[thioredoxin]-disulfide + L-methionine + H2O = L-methionine (S)-S-oxide + [thioredoxin]-dithiol</text>
        <dbReference type="Rhea" id="RHEA:19993"/>
        <dbReference type="Rhea" id="RHEA-COMP:10698"/>
        <dbReference type="Rhea" id="RHEA-COMP:10700"/>
        <dbReference type="ChEBI" id="CHEBI:15377"/>
        <dbReference type="ChEBI" id="CHEBI:29950"/>
        <dbReference type="ChEBI" id="CHEBI:50058"/>
        <dbReference type="ChEBI" id="CHEBI:57844"/>
        <dbReference type="ChEBI" id="CHEBI:58772"/>
        <dbReference type="EC" id="1.8.4.11"/>
    </reaction>
</comment>
<dbReference type="Gene3D" id="3.30.1060.10">
    <property type="entry name" value="Peptide methionine sulphoxide reductase MsrA"/>
    <property type="match status" value="1"/>
</dbReference>
<comment type="catalytic activity">
    <reaction evidence="8 11">
        <text>L-methionyl-[protein] + [thioredoxin]-disulfide + H2O = L-methionyl-(S)-S-oxide-[protein] + [thioredoxin]-dithiol</text>
        <dbReference type="Rhea" id="RHEA:14217"/>
        <dbReference type="Rhea" id="RHEA-COMP:10698"/>
        <dbReference type="Rhea" id="RHEA-COMP:10700"/>
        <dbReference type="Rhea" id="RHEA-COMP:12313"/>
        <dbReference type="Rhea" id="RHEA-COMP:12315"/>
        <dbReference type="ChEBI" id="CHEBI:15377"/>
        <dbReference type="ChEBI" id="CHEBI:16044"/>
        <dbReference type="ChEBI" id="CHEBI:29950"/>
        <dbReference type="ChEBI" id="CHEBI:44120"/>
        <dbReference type="ChEBI" id="CHEBI:50058"/>
        <dbReference type="EC" id="1.8.4.11"/>
    </reaction>
</comment>
<evidence type="ECO:0000256" key="4">
    <source>
        <dbReference type="ARBA" id="ARBA00022833"/>
    </source>
</evidence>
<dbReference type="HAMAP" id="MF_01401">
    <property type="entry name" value="MsrA"/>
    <property type="match status" value="1"/>
</dbReference>
<dbReference type="InterPro" id="IPR011057">
    <property type="entry name" value="Mss4-like_sf"/>
</dbReference>